<dbReference type="Pfam" id="PF00271">
    <property type="entry name" value="Helicase_C"/>
    <property type="match status" value="1"/>
</dbReference>
<dbReference type="EMBL" id="JACEFO010001613">
    <property type="protein sequence ID" value="KAF8730977.1"/>
    <property type="molecule type" value="Genomic_DNA"/>
</dbReference>
<feature type="domain" description="Helicase C-terminal" evidence="5">
    <location>
        <begin position="15"/>
        <end position="131"/>
    </location>
</feature>
<dbReference type="GO" id="GO:0036297">
    <property type="term" value="P:interstrand cross-link repair"/>
    <property type="evidence" value="ECO:0007669"/>
    <property type="project" value="TreeGrafter"/>
</dbReference>
<evidence type="ECO:0000313" key="7">
    <source>
        <dbReference type="Proteomes" id="UP000636709"/>
    </source>
</evidence>
<reference evidence="6" key="1">
    <citation type="submission" date="2020-07" db="EMBL/GenBank/DDBJ databases">
        <title>Genome sequence and genetic diversity analysis of an under-domesticated orphan crop, white fonio (Digitaria exilis).</title>
        <authorList>
            <person name="Bennetzen J.L."/>
            <person name="Chen S."/>
            <person name="Ma X."/>
            <person name="Wang X."/>
            <person name="Yssel A.E.J."/>
            <person name="Chaluvadi S.R."/>
            <person name="Johnson M."/>
            <person name="Gangashetty P."/>
            <person name="Hamidou F."/>
            <person name="Sanogo M.D."/>
            <person name="Zwaenepoel A."/>
            <person name="Wallace J."/>
            <person name="Van De Peer Y."/>
            <person name="Van Deynze A."/>
        </authorList>
    </citation>
    <scope>NUCLEOTIDE SEQUENCE</scope>
    <source>
        <tissue evidence="6">Leaves</tissue>
    </source>
</reference>
<accession>A0A835KKS8</accession>
<dbReference type="PANTHER" id="PTHR14025:SF20">
    <property type="entry name" value="FANCONI ANEMIA GROUP M PROTEIN"/>
    <property type="match status" value="1"/>
</dbReference>
<organism evidence="6 7">
    <name type="scientific">Digitaria exilis</name>
    <dbReference type="NCBI Taxonomy" id="1010633"/>
    <lineage>
        <taxon>Eukaryota</taxon>
        <taxon>Viridiplantae</taxon>
        <taxon>Streptophyta</taxon>
        <taxon>Embryophyta</taxon>
        <taxon>Tracheophyta</taxon>
        <taxon>Spermatophyta</taxon>
        <taxon>Magnoliopsida</taxon>
        <taxon>Liliopsida</taxon>
        <taxon>Poales</taxon>
        <taxon>Poaceae</taxon>
        <taxon>PACMAD clade</taxon>
        <taxon>Panicoideae</taxon>
        <taxon>Panicodae</taxon>
        <taxon>Paniceae</taxon>
        <taxon>Anthephorinae</taxon>
        <taxon>Digitaria</taxon>
    </lineage>
</organism>
<evidence type="ECO:0000313" key="6">
    <source>
        <dbReference type="EMBL" id="KAF8730977.1"/>
    </source>
</evidence>
<protein>
    <recommendedName>
        <fullName evidence="5">Helicase C-terminal domain-containing protein</fullName>
    </recommendedName>
</protein>
<proteinExistence type="predicted"/>
<comment type="caution">
    <text evidence="6">The sequence shown here is derived from an EMBL/GenBank/DDBJ whole genome shotgun (WGS) entry which is preliminary data.</text>
</comment>
<dbReference type="GO" id="GO:0005524">
    <property type="term" value="F:ATP binding"/>
    <property type="evidence" value="ECO:0007669"/>
    <property type="project" value="UniProtKB-KW"/>
</dbReference>
<dbReference type="SMART" id="SM00490">
    <property type="entry name" value="HELICc"/>
    <property type="match status" value="1"/>
</dbReference>
<keyword evidence="3" id="KW-0347">Helicase</keyword>
<sequence length="131" mass="15045">MKQWLGLPFETKFVLNTDCLDTDKNDSKDSRIIVFSHFRGSVKEIYCSLQNINDKIRPVEFIGQSSADFLQKFRNGEYNVLVATSIGEEGLDIMEVDLVICFDANVSPLRMIQRMGRTGRKHEGQVDILLW</sequence>
<dbReference type="Proteomes" id="UP000636709">
    <property type="component" value="Unassembled WGS sequence"/>
</dbReference>
<evidence type="ECO:0000256" key="3">
    <source>
        <dbReference type="ARBA" id="ARBA00022806"/>
    </source>
</evidence>
<evidence type="ECO:0000259" key="5">
    <source>
        <dbReference type="PROSITE" id="PS51194"/>
    </source>
</evidence>
<name>A0A835KKS8_9POAL</name>
<dbReference type="AlphaFoldDB" id="A0A835KKS8"/>
<keyword evidence="1" id="KW-0547">Nucleotide-binding</keyword>
<evidence type="ECO:0000256" key="2">
    <source>
        <dbReference type="ARBA" id="ARBA00022801"/>
    </source>
</evidence>
<dbReference type="PANTHER" id="PTHR14025">
    <property type="entry name" value="FANCONI ANEMIA GROUP M FANCM FAMILY MEMBER"/>
    <property type="match status" value="1"/>
</dbReference>
<dbReference type="OrthoDB" id="6513042at2759"/>
<dbReference type="GO" id="GO:0016787">
    <property type="term" value="F:hydrolase activity"/>
    <property type="evidence" value="ECO:0007669"/>
    <property type="project" value="UniProtKB-KW"/>
</dbReference>
<dbReference type="SUPFAM" id="SSF52540">
    <property type="entry name" value="P-loop containing nucleoside triphosphate hydrolases"/>
    <property type="match status" value="1"/>
</dbReference>
<evidence type="ECO:0000256" key="4">
    <source>
        <dbReference type="ARBA" id="ARBA00022840"/>
    </source>
</evidence>
<dbReference type="GO" id="GO:0043138">
    <property type="term" value="F:3'-5' DNA helicase activity"/>
    <property type="evidence" value="ECO:0007669"/>
    <property type="project" value="TreeGrafter"/>
</dbReference>
<evidence type="ECO:0000256" key="1">
    <source>
        <dbReference type="ARBA" id="ARBA00022741"/>
    </source>
</evidence>
<dbReference type="InterPro" id="IPR001650">
    <property type="entry name" value="Helicase_C-like"/>
</dbReference>
<keyword evidence="7" id="KW-1185">Reference proteome</keyword>
<gene>
    <name evidence="6" type="ORF">HU200_016853</name>
</gene>
<dbReference type="GO" id="GO:0000400">
    <property type="term" value="F:four-way junction DNA binding"/>
    <property type="evidence" value="ECO:0007669"/>
    <property type="project" value="TreeGrafter"/>
</dbReference>
<keyword evidence="4" id="KW-0067">ATP-binding</keyword>
<dbReference type="GO" id="GO:0009378">
    <property type="term" value="F:four-way junction helicase activity"/>
    <property type="evidence" value="ECO:0007669"/>
    <property type="project" value="TreeGrafter"/>
</dbReference>
<dbReference type="InterPro" id="IPR027417">
    <property type="entry name" value="P-loop_NTPase"/>
</dbReference>
<keyword evidence="2" id="KW-0378">Hydrolase</keyword>
<dbReference type="GO" id="GO:0045003">
    <property type="term" value="P:double-strand break repair via synthesis-dependent strand annealing"/>
    <property type="evidence" value="ECO:0007669"/>
    <property type="project" value="TreeGrafter"/>
</dbReference>
<dbReference type="PROSITE" id="PS51194">
    <property type="entry name" value="HELICASE_CTER"/>
    <property type="match status" value="1"/>
</dbReference>
<dbReference type="Gene3D" id="3.40.50.300">
    <property type="entry name" value="P-loop containing nucleotide triphosphate hydrolases"/>
    <property type="match status" value="1"/>
</dbReference>